<dbReference type="RefSeq" id="WP_182836049.1">
    <property type="nucleotide sequence ID" value="NZ_BAAABQ010000046.1"/>
</dbReference>
<keyword evidence="2" id="KW-1185">Reference proteome</keyword>
<dbReference type="Proteomes" id="UP000517916">
    <property type="component" value="Unassembled WGS sequence"/>
</dbReference>
<evidence type="ECO:0000313" key="1">
    <source>
        <dbReference type="EMBL" id="MBA8923137.1"/>
    </source>
</evidence>
<gene>
    <name evidence="1" type="ORF">BC739_000334</name>
</gene>
<sequence>MHQARVWDHLLGGALNSAVDRHAASVLERELPGTARLARANRRFLHRLVGVLRERGIGQFLELGSGLPTAGHLHQVVAPGEVVVYVDNDPATAAQGRALVLGSADTVAVEADLRAPATIFAHPAVRRVLDPSRPVAVLMLHVLHLVEDVPELLHRYRLAVAEGSALAVSHLSPDYLAPADRARLARFAAAQRCTPRSRAEFRSALLGWRLDGAGMSTPDTWPAPPTGQPSLAFCCVARADFASELIPASG</sequence>
<proteinExistence type="predicted"/>
<dbReference type="PIRSF" id="PIRSF017393">
    <property type="entry name" value="MTase_SAV2177"/>
    <property type="match status" value="1"/>
</dbReference>
<dbReference type="SUPFAM" id="SSF53335">
    <property type="entry name" value="S-adenosyl-L-methionine-dependent methyltransferases"/>
    <property type="match status" value="1"/>
</dbReference>
<dbReference type="Pfam" id="PF04672">
    <property type="entry name" value="Methyltransf_19"/>
    <property type="match status" value="1"/>
</dbReference>
<dbReference type="Gene3D" id="3.40.50.150">
    <property type="entry name" value="Vaccinia Virus protein VP39"/>
    <property type="match status" value="1"/>
</dbReference>
<dbReference type="EMBL" id="JACJID010000001">
    <property type="protein sequence ID" value="MBA8923137.1"/>
    <property type="molecule type" value="Genomic_DNA"/>
</dbReference>
<evidence type="ECO:0000313" key="2">
    <source>
        <dbReference type="Proteomes" id="UP000517916"/>
    </source>
</evidence>
<comment type="caution">
    <text evidence="1">The sequence shown here is derived from an EMBL/GenBank/DDBJ whole genome shotgun (WGS) entry which is preliminary data.</text>
</comment>
<reference evidence="1 2" key="1">
    <citation type="submission" date="2020-08" db="EMBL/GenBank/DDBJ databases">
        <title>Genomic Encyclopedia of Archaeal and Bacterial Type Strains, Phase II (KMG-II): from individual species to whole genera.</title>
        <authorList>
            <person name="Goeker M."/>
        </authorList>
    </citation>
    <scope>NUCLEOTIDE SEQUENCE [LARGE SCALE GENOMIC DNA]</scope>
    <source>
        <strain evidence="1 2">DSM 43850</strain>
    </source>
</reference>
<dbReference type="InterPro" id="IPR006764">
    <property type="entry name" value="SAM_dep_MeTrfase_SAV2177_type"/>
</dbReference>
<organism evidence="1 2">
    <name type="scientific">Kutzneria viridogrisea</name>
    <dbReference type="NCBI Taxonomy" id="47990"/>
    <lineage>
        <taxon>Bacteria</taxon>
        <taxon>Bacillati</taxon>
        <taxon>Actinomycetota</taxon>
        <taxon>Actinomycetes</taxon>
        <taxon>Pseudonocardiales</taxon>
        <taxon>Pseudonocardiaceae</taxon>
        <taxon>Kutzneria</taxon>
    </lineage>
</organism>
<evidence type="ECO:0008006" key="3">
    <source>
        <dbReference type="Google" id="ProtNLM"/>
    </source>
</evidence>
<accession>A0ABR6B8S4</accession>
<dbReference type="InterPro" id="IPR029063">
    <property type="entry name" value="SAM-dependent_MTases_sf"/>
</dbReference>
<name>A0ABR6B8S4_9PSEU</name>
<protein>
    <recommendedName>
        <fullName evidence="3">S-adenosyl methyltransferase</fullName>
    </recommendedName>
</protein>